<dbReference type="EMBL" id="CP118606">
    <property type="protein sequence ID" value="WEF20157.1"/>
    <property type="molecule type" value="Genomic_DNA"/>
</dbReference>
<dbReference type="InterPro" id="IPR010310">
    <property type="entry name" value="T7SS_ESAT-6-like"/>
</dbReference>
<gene>
    <name evidence="1" type="ORF">PWF71_12795</name>
</gene>
<name>A0AAJ5V8W7_MICMQ</name>
<dbReference type="InterPro" id="IPR036689">
    <property type="entry name" value="ESAT-6-like_sf"/>
</dbReference>
<evidence type="ECO:0000313" key="1">
    <source>
        <dbReference type="EMBL" id="WEF20157.1"/>
    </source>
</evidence>
<dbReference type="GeneID" id="87016612"/>
<dbReference type="SUPFAM" id="SSF140453">
    <property type="entry name" value="EsxAB dimer-like"/>
    <property type="match status" value="1"/>
</dbReference>
<sequence length="94" mass="10271">MKVAVNHDAVTDTVARLALTVRAFEHELDTLDAEAKKLQAAWSGDAQDAYERAHRDWSAAIHGMKALLAEANRRLITANAISMETASAAARVWI</sequence>
<dbReference type="AlphaFoldDB" id="A0AAJ5V8W7"/>
<protein>
    <submittedName>
        <fullName evidence="1">WXG100 family type VII secretion target</fullName>
    </submittedName>
</protein>
<organism evidence="1 2">
    <name type="scientific">Microbacterium maritypicum</name>
    <name type="common">Microbacterium liquefaciens</name>
    <dbReference type="NCBI Taxonomy" id="33918"/>
    <lineage>
        <taxon>Bacteria</taxon>
        <taxon>Bacillati</taxon>
        <taxon>Actinomycetota</taxon>
        <taxon>Actinomycetes</taxon>
        <taxon>Micrococcales</taxon>
        <taxon>Microbacteriaceae</taxon>
        <taxon>Microbacterium</taxon>
    </lineage>
</organism>
<dbReference type="Pfam" id="PF06013">
    <property type="entry name" value="WXG100"/>
    <property type="match status" value="1"/>
</dbReference>
<dbReference type="RefSeq" id="WP_017828950.1">
    <property type="nucleotide sequence ID" value="NZ_CBDRLE010000001.1"/>
</dbReference>
<reference evidence="1" key="1">
    <citation type="submission" date="2023-02" db="EMBL/GenBank/DDBJ databases">
        <title>Genome sequence of Microbacterium liquefaciens B1075.</title>
        <authorList>
            <person name="Cao J."/>
            <person name="Li X."/>
        </authorList>
    </citation>
    <scope>NUCLEOTIDE SEQUENCE</scope>
    <source>
        <strain evidence="1">B1075</strain>
    </source>
</reference>
<proteinExistence type="predicted"/>
<dbReference type="Proteomes" id="UP001214756">
    <property type="component" value="Chromosome"/>
</dbReference>
<accession>A0AAJ5V8W7</accession>
<dbReference type="Gene3D" id="1.10.287.1060">
    <property type="entry name" value="ESAT-6-like"/>
    <property type="match status" value="1"/>
</dbReference>
<evidence type="ECO:0000313" key="2">
    <source>
        <dbReference type="Proteomes" id="UP001214756"/>
    </source>
</evidence>